<evidence type="ECO:0000259" key="7">
    <source>
        <dbReference type="Pfam" id="PF23376"/>
    </source>
</evidence>
<accession>A0A6A6LIF6</accession>
<dbReference type="Pfam" id="PF23376">
    <property type="entry name" value="Fn3_VIN3"/>
    <property type="match status" value="1"/>
</dbReference>
<dbReference type="PANTHER" id="PTHR46286:SF6">
    <property type="entry name" value="OS08G0220600 PROTEIN"/>
    <property type="match status" value="1"/>
</dbReference>
<protein>
    <submittedName>
        <fullName evidence="9">Uncharacterized protein</fullName>
    </submittedName>
</protein>
<evidence type="ECO:0000256" key="3">
    <source>
        <dbReference type="ARBA" id="ARBA00022771"/>
    </source>
</evidence>
<dbReference type="InterPro" id="IPR044514">
    <property type="entry name" value="VIN3-like"/>
</dbReference>
<evidence type="ECO:0000256" key="1">
    <source>
        <dbReference type="ARBA" id="ARBA00004123"/>
    </source>
</evidence>
<gene>
    <name evidence="9" type="ORF">GH714_003458</name>
</gene>
<dbReference type="GO" id="GO:0005634">
    <property type="term" value="C:nucleus"/>
    <property type="evidence" value="ECO:0007669"/>
    <property type="project" value="UniProtKB-SubCell"/>
</dbReference>
<dbReference type="Proteomes" id="UP000467840">
    <property type="component" value="Chromosome 4"/>
</dbReference>
<evidence type="ECO:0000313" key="10">
    <source>
        <dbReference type="Proteomes" id="UP000467840"/>
    </source>
</evidence>
<feature type="domain" description="Oberon-like PHD finger" evidence="6">
    <location>
        <begin position="120"/>
        <end position="217"/>
    </location>
</feature>
<feature type="domain" description="VIN3-like C-terminal" evidence="8">
    <location>
        <begin position="407"/>
        <end position="443"/>
    </location>
</feature>
<dbReference type="Pfam" id="PF07227">
    <property type="entry name" value="PHD_Oberon"/>
    <property type="match status" value="1"/>
</dbReference>
<dbReference type="PANTHER" id="PTHR46286">
    <property type="entry name" value="VIN3-LIKE PROTEIN 2-RELATED"/>
    <property type="match status" value="1"/>
</dbReference>
<evidence type="ECO:0000256" key="4">
    <source>
        <dbReference type="ARBA" id="ARBA00022833"/>
    </source>
</evidence>
<keyword evidence="2" id="KW-0479">Metal-binding</keyword>
<dbReference type="Pfam" id="PF23380">
    <property type="entry name" value="VIN3_C"/>
    <property type="match status" value="1"/>
</dbReference>
<evidence type="ECO:0000256" key="5">
    <source>
        <dbReference type="ARBA" id="ARBA00023242"/>
    </source>
</evidence>
<dbReference type="AlphaFoldDB" id="A0A6A6LIF6"/>
<dbReference type="EMBL" id="JAAGAX010000010">
    <property type="protein sequence ID" value="KAF2299796.1"/>
    <property type="molecule type" value="Genomic_DNA"/>
</dbReference>
<proteinExistence type="predicted"/>
<keyword evidence="5" id="KW-0539">Nucleus</keyword>
<organism evidence="9 10">
    <name type="scientific">Hevea brasiliensis</name>
    <name type="common">Para rubber tree</name>
    <name type="synonym">Siphonia brasiliensis</name>
    <dbReference type="NCBI Taxonomy" id="3981"/>
    <lineage>
        <taxon>Eukaryota</taxon>
        <taxon>Viridiplantae</taxon>
        <taxon>Streptophyta</taxon>
        <taxon>Embryophyta</taxon>
        <taxon>Tracheophyta</taxon>
        <taxon>Spermatophyta</taxon>
        <taxon>Magnoliopsida</taxon>
        <taxon>eudicotyledons</taxon>
        <taxon>Gunneridae</taxon>
        <taxon>Pentapetalae</taxon>
        <taxon>rosids</taxon>
        <taxon>fabids</taxon>
        <taxon>Malpighiales</taxon>
        <taxon>Euphorbiaceae</taxon>
        <taxon>Crotonoideae</taxon>
        <taxon>Micrandreae</taxon>
        <taxon>Hevea</taxon>
    </lineage>
</organism>
<dbReference type="GO" id="GO:0010048">
    <property type="term" value="P:vernalization response"/>
    <property type="evidence" value="ECO:0007669"/>
    <property type="project" value="InterPro"/>
</dbReference>
<evidence type="ECO:0000256" key="2">
    <source>
        <dbReference type="ARBA" id="ARBA00022723"/>
    </source>
</evidence>
<evidence type="ECO:0000259" key="8">
    <source>
        <dbReference type="Pfam" id="PF23380"/>
    </source>
</evidence>
<evidence type="ECO:0000259" key="6">
    <source>
        <dbReference type="Pfam" id="PF07227"/>
    </source>
</evidence>
<feature type="domain" description="VIN3-like fibronectin type-III" evidence="7">
    <location>
        <begin position="236"/>
        <end position="316"/>
    </location>
</feature>
<keyword evidence="3" id="KW-0863">Zinc-finger</keyword>
<comment type="caution">
    <text evidence="9">The sequence shown here is derived from an EMBL/GenBank/DDBJ whole genome shotgun (WGS) entry which is preliminary data.</text>
</comment>
<keyword evidence="4" id="KW-0862">Zinc</keyword>
<evidence type="ECO:0000313" key="9">
    <source>
        <dbReference type="EMBL" id="KAF2299796.1"/>
    </source>
</evidence>
<dbReference type="InterPro" id="IPR032881">
    <property type="entry name" value="Oberon-like_PHD"/>
</dbReference>
<keyword evidence="10" id="KW-1185">Reference proteome</keyword>
<sequence>MNLGGFSGFVLDPAHCSRLSMGEKRELIREIAQWSKDAPEILSSFTRMELLELSVPRWKCKTGNTNDTIASSPAKTRTRFKRKRKKESQLQLSTDLNLVSQESDEEVKIRVYQNVAWRAILSPDDDCCKRCSCHICHYYDDNKDLTLWLTCGLDSPGENSCGLACHLICALKDERTGIMKTGCQAKLDGSFYCVSCGKINGLLRQVLLHMVACSKNDASRLTIAFGSSKQNLRILLTSVVIVLEYADDLSDDFLCCILWHRESKAKDSPHKPTSIILKPEKRYKISDLTPSTEYFCKASFFGSKGIMSVWEAKWITPTSNGHSVTALGEYREEEKPMITQIESQLKSTNSRNIKVTSMGTRRKDYAHCLHPWRLFHQQALDHFLRKHLLNPVECDKCQVLVYIKQESAYEYPVRVVKWLKLEGHIEEDFRVKFLTWFQSESNNSREKGG</sequence>
<dbReference type="InterPro" id="IPR056990">
    <property type="entry name" value="VIN3-like_C"/>
</dbReference>
<comment type="subcellular location">
    <subcellularLocation>
        <location evidence="1">Nucleus</location>
    </subcellularLocation>
</comment>
<dbReference type="InterPro" id="IPR058585">
    <property type="entry name" value="Fn3_VIN3"/>
</dbReference>
<dbReference type="GO" id="GO:0008270">
    <property type="term" value="F:zinc ion binding"/>
    <property type="evidence" value="ECO:0007669"/>
    <property type="project" value="UniProtKB-KW"/>
</dbReference>
<reference evidence="9 10" key="1">
    <citation type="journal article" date="2020" name="Mol. Plant">
        <title>The Chromosome-Based Rubber Tree Genome Provides New Insights into Spurge Genome Evolution and Rubber Biosynthesis.</title>
        <authorList>
            <person name="Liu J."/>
            <person name="Shi C."/>
            <person name="Shi C.C."/>
            <person name="Li W."/>
            <person name="Zhang Q.J."/>
            <person name="Zhang Y."/>
            <person name="Li K."/>
            <person name="Lu H.F."/>
            <person name="Shi C."/>
            <person name="Zhu S.T."/>
            <person name="Xiao Z.Y."/>
            <person name="Nan H."/>
            <person name="Yue Y."/>
            <person name="Zhu X.G."/>
            <person name="Wu Y."/>
            <person name="Hong X.N."/>
            <person name="Fan G.Y."/>
            <person name="Tong Y."/>
            <person name="Zhang D."/>
            <person name="Mao C.L."/>
            <person name="Liu Y.L."/>
            <person name="Hao S.J."/>
            <person name="Liu W.Q."/>
            <person name="Lv M.Q."/>
            <person name="Zhang H.B."/>
            <person name="Liu Y."/>
            <person name="Hu-Tang G.R."/>
            <person name="Wang J.P."/>
            <person name="Wang J.H."/>
            <person name="Sun Y.H."/>
            <person name="Ni S.B."/>
            <person name="Chen W.B."/>
            <person name="Zhang X.C."/>
            <person name="Jiao Y.N."/>
            <person name="Eichler E.E."/>
            <person name="Li G.H."/>
            <person name="Liu X."/>
            <person name="Gao L.Z."/>
        </authorList>
    </citation>
    <scope>NUCLEOTIDE SEQUENCE [LARGE SCALE GENOMIC DNA]</scope>
    <source>
        <strain evidence="10">cv. GT1</strain>
        <tissue evidence="9">Leaf</tissue>
    </source>
</reference>
<name>A0A6A6LIF6_HEVBR</name>
<dbReference type="GO" id="GO:0040029">
    <property type="term" value="P:epigenetic regulation of gene expression"/>
    <property type="evidence" value="ECO:0007669"/>
    <property type="project" value="InterPro"/>
</dbReference>